<dbReference type="STRING" id="1777141.AWB80_06547"/>
<organism evidence="1 2">
    <name type="scientific">Caballeronia pedi</name>
    <dbReference type="NCBI Taxonomy" id="1777141"/>
    <lineage>
        <taxon>Bacteria</taxon>
        <taxon>Pseudomonadati</taxon>
        <taxon>Pseudomonadota</taxon>
        <taxon>Betaproteobacteria</taxon>
        <taxon>Burkholderiales</taxon>
        <taxon>Burkholderiaceae</taxon>
        <taxon>Caballeronia</taxon>
    </lineage>
</organism>
<evidence type="ECO:0000313" key="1">
    <source>
        <dbReference type="EMBL" id="SAK91298.1"/>
    </source>
</evidence>
<evidence type="ECO:0000313" key="2">
    <source>
        <dbReference type="Proteomes" id="UP000054911"/>
    </source>
</evidence>
<dbReference type="Proteomes" id="UP000054911">
    <property type="component" value="Unassembled WGS sequence"/>
</dbReference>
<comment type="caution">
    <text evidence="1">The sequence shown here is derived from an EMBL/GenBank/DDBJ whole genome shotgun (WGS) entry which is preliminary data.</text>
</comment>
<gene>
    <name evidence="1" type="ORF">AWB80_06547</name>
</gene>
<reference evidence="1" key="1">
    <citation type="submission" date="2016-01" db="EMBL/GenBank/DDBJ databases">
        <authorList>
            <person name="Peeters C."/>
        </authorList>
    </citation>
    <scope>NUCLEOTIDE SEQUENCE [LARGE SCALE GENOMIC DNA]</scope>
    <source>
        <strain evidence="1">LMG 29323</strain>
    </source>
</reference>
<dbReference type="SUPFAM" id="SSF54637">
    <property type="entry name" value="Thioesterase/thiol ester dehydrase-isomerase"/>
    <property type="match status" value="1"/>
</dbReference>
<protein>
    <submittedName>
        <fullName evidence="1">Uncharacterized protein</fullName>
    </submittedName>
</protein>
<dbReference type="AlphaFoldDB" id="A0A158D9Q3"/>
<dbReference type="EMBL" id="FCOE02000034">
    <property type="protein sequence ID" value="SAK91298.1"/>
    <property type="molecule type" value="Genomic_DNA"/>
</dbReference>
<dbReference type="Gene3D" id="3.10.129.10">
    <property type="entry name" value="Hotdog Thioesterase"/>
    <property type="match status" value="1"/>
</dbReference>
<proteinExistence type="predicted"/>
<sequence length="160" mass="17641">MPIMLSGVEGIRACLGFHLGHSDWLEVDRVTIERFESLTDELSRSHIGEDIVPCGVMVALLIPMLEEIYVLEDTLNVALHRIEQLQFVAPAPTGSGLRVGATVRAVQPVGDHWHLNLECAMECDALAQPVLRANVTYRFRSASVAGMPHLSLCRPDLSCR</sequence>
<keyword evidence="2" id="KW-1185">Reference proteome</keyword>
<name>A0A158D9Q3_9BURK</name>
<dbReference type="InterPro" id="IPR029069">
    <property type="entry name" value="HotDog_dom_sf"/>
</dbReference>
<accession>A0A158D9Q3</accession>